<sequence>MYKILLSDGKKMQLLYLLQLDTSIRRIILGNELQTPNINGKNNTYHSHKLVSTSSSIIHELAYK</sequence>
<proteinExistence type="predicted"/>
<dbReference type="Proteomes" id="UP000265566">
    <property type="component" value="Chromosome 4"/>
</dbReference>
<organism evidence="1">
    <name type="scientific">Medicago truncatula</name>
    <name type="common">Barrel medic</name>
    <name type="synonym">Medicago tribuloides</name>
    <dbReference type="NCBI Taxonomy" id="3880"/>
    <lineage>
        <taxon>Eukaryota</taxon>
        <taxon>Viridiplantae</taxon>
        <taxon>Streptophyta</taxon>
        <taxon>Embryophyta</taxon>
        <taxon>Tracheophyta</taxon>
        <taxon>Spermatophyta</taxon>
        <taxon>Magnoliopsida</taxon>
        <taxon>eudicotyledons</taxon>
        <taxon>Gunneridae</taxon>
        <taxon>Pentapetalae</taxon>
        <taxon>rosids</taxon>
        <taxon>fabids</taxon>
        <taxon>Fabales</taxon>
        <taxon>Fabaceae</taxon>
        <taxon>Papilionoideae</taxon>
        <taxon>50 kb inversion clade</taxon>
        <taxon>NPAAA clade</taxon>
        <taxon>Hologalegina</taxon>
        <taxon>IRL clade</taxon>
        <taxon>Trifolieae</taxon>
        <taxon>Medicago</taxon>
    </lineage>
</organism>
<dbReference type="EMBL" id="PSQE01000004">
    <property type="protein sequence ID" value="RHN58495.1"/>
    <property type="molecule type" value="Genomic_DNA"/>
</dbReference>
<dbReference type="Gramene" id="rna20414">
    <property type="protein sequence ID" value="RHN58495.1"/>
    <property type="gene ID" value="gene20414"/>
</dbReference>
<reference evidence="1" key="1">
    <citation type="journal article" date="2018" name="Nat. Plants">
        <title>Whole-genome landscape of Medicago truncatula symbiotic genes.</title>
        <authorList>
            <person name="Pecrix Y."/>
            <person name="Gamas P."/>
            <person name="Carrere S."/>
        </authorList>
    </citation>
    <scope>NUCLEOTIDE SEQUENCE</scope>
    <source>
        <tissue evidence="1">Leaves</tissue>
    </source>
</reference>
<comment type="caution">
    <text evidence="1">The sequence shown here is derived from an EMBL/GenBank/DDBJ whole genome shotgun (WGS) entry which is preliminary data.</text>
</comment>
<dbReference type="AlphaFoldDB" id="A0A396I4G0"/>
<protein>
    <submittedName>
        <fullName evidence="1">Uncharacterized protein</fullName>
    </submittedName>
</protein>
<evidence type="ECO:0000313" key="1">
    <source>
        <dbReference type="EMBL" id="RHN58495.1"/>
    </source>
</evidence>
<gene>
    <name evidence="1" type="ORF">MtrunA17_Chr4g0003051</name>
</gene>
<name>A0A396I4G0_MEDTR</name>
<accession>A0A396I4G0</accession>